<comment type="caution">
    <text evidence="2">The sequence shown here is derived from an EMBL/GenBank/DDBJ whole genome shotgun (WGS) entry which is preliminary data.</text>
</comment>
<proteinExistence type="predicted"/>
<dbReference type="RefSeq" id="WP_322184784.1">
    <property type="nucleotide sequence ID" value="NZ_JAXLPB010000001.1"/>
</dbReference>
<gene>
    <name evidence="2" type="ORF">U0C82_00445</name>
</gene>
<evidence type="ECO:0000313" key="3">
    <source>
        <dbReference type="Proteomes" id="UP001294412"/>
    </source>
</evidence>
<feature type="compositionally biased region" description="Acidic residues" evidence="1">
    <location>
        <begin position="602"/>
        <end position="613"/>
    </location>
</feature>
<evidence type="ECO:0000256" key="1">
    <source>
        <dbReference type="SAM" id="MobiDB-lite"/>
    </source>
</evidence>
<keyword evidence="3" id="KW-1185">Reference proteome</keyword>
<dbReference type="EMBL" id="JAXLPB010000001">
    <property type="protein sequence ID" value="MDY8107616.1"/>
    <property type="molecule type" value="Genomic_DNA"/>
</dbReference>
<organism evidence="2 3">
    <name type="scientific">Fulvimarina uroteuthidis</name>
    <dbReference type="NCBI Taxonomy" id="3098149"/>
    <lineage>
        <taxon>Bacteria</taxon>
        <taxon>Pseudomonadati</taxon>
        <taxon>Pseudomonadota</taxon>
        <taxon>Alphaproteobacteria</taxon>
        <taxon>Hyphomicrobiales</taxon>
        <taxon>Aurantimonadaceae</taxon>
        <taxon>Fulvimarina</taxon>
    </lineage>
</organism>
<evidence type="ECO:0000313" key="2">
    <source>
        <dbReference type="EMBL" id="MDY8107616.1"/>
    </source>
</evidence>
<name>A0ABU5I0C0_9HYPH</name>
<dbReference type="Proteomes" id="UP001294412">
    <property type="component" value="Unassembled WGS sequence"/>
</dbReference>
<sequence>MASYHFDSVPADADLLEQPAPAADLDAIARVMTLLDQWNTSSESVYLKTGEELQAIHADLCTIEATLSRTIDIMTGERIAAVHDELVRAVEEAAVLSGSIDRIDDLIRTAIAGRSEAIEGKLGVVSVFQMLRYVTLVGRTHIRSMPISTGELDTFVDNVVDLVNTGEETATMLGERLDQLGDCLSDSVGILETTRRRASDEARPLPIAIGEIDEALTARQESAKAAQEKKREAFRAAAAAVAGVVSGLQFHDIARQRLEHTSANIRLMIDLAKGVALPGRDHPPGPEARDAFIAKLADLEIAQLGDLAAAYDGKMRDIEDHLGRIFEQSQFCSGLVLNALEGDQDSQSTPLLGGARQIEQSFSQSETLRTALQSGLDAYIETAGFFSATTAQLDSLEFHLQIAGFNAAIRAAHIEQGDEAIGYIAREIRGQASGAKFGADRVRSGIEAALVAANELQDHVLPRSDAAVETIRAAIALMVTTFTEAEAECLAQLSANEDAATSLPDRVSRARSLMGRYVEGCELMDSAVAALTALCAALGDRGEIEVDYTPLAEAVSRQYTMREERQIFETIFAIAPARPTAVPTKAEGPSGEPASAASCENGDGDEDLSDVFF</sequence>
<accession>A0ABU5I0C0</accession>
<protein>
    <recommendedName>
        <fullName evidence="4">Chemotaxis protein</fullName>
    </recommendedName>
</protein>
<evidence type="ECO:0008006" key="4">
    <source>
        <dbReference type="Google" id="ProtNLM"/>
    </source>
</evidence>
<feature type="region of interest" description="Disordered" evidence="1">
    <location>
        <begin position="580"/>
        <end position="613"/>
    </location>
</feature>
<reference evidence="2 3" key="1">
    <citation type="submission" date="2023-12" db="EMBL/GenBank/DDBJ databases">
        <title>Description of Novel Strain Fulvimarina sp. 2208YS6-2-32 isolated from Uroteuthis (Photololigo) edulis.</title>
        <authorList>
            <person name="Park J.-S."/>
        </authorList>
    </citation>
    <scope>NUCLEOTIDE SEQUENCE [LARGE SCALE GENOMIC DNA]</scope>
    <source>
        <strain evidence="2 3">2208YS6-2-32</strain>
    </source>
</reference>